<keyword evidence="3" id="KW-1185">Reference proteome</keyword>
<dbReference type="SUPFAM" id="SSF54523">
    <property type="entry name" value="Pili subunits"/>
    <property type="match status" value="1"/>
</dbReference>
<dbReference type="eggNOG" id="COG2165">
    <property type="taxonomic scope" value="Bacteria"/>
</dbReference>
<dbReference type="Pfam" id="PF07963">
    <property type="entry name" value="N_methyl"/>
    <property type="match status" value="1"/>
</dbReference>
<reference evidence="2 3" key="1">
    <citation type="journal article" date="2013" name="J. Bacteriol.">
        <title>Roles of HynAB and Ech, the only two hydrogenases found in the model sulfate reducer Desulfovibrio gigas.</title>
        <authorList>
            <person name="Morais-Silva F.O."/>
            <person name="Santos C.I."/>
            <person name="Rodrigues R."/>
            <person name="Pereira I.A."/>
            <person name="Rodrigues-Pousada C."/>
        </authorList>
    </citation>
    <scope>NUCLEOTIDE SEQUENCE [LARGE SCALE GENOMIC DNA]</scope>
    <source>
        <strain evidence="3">ATCC 19364 / DSM 1382 / NCIMB 9332 / VKM B-1759</strain>
    </source>
</reference>
<reference evidence="3" key="2">
    <citation type="submission" date="2013-07" db="EMBL/GenBank/DDBJ databases">
        <authorList>
            <person name="Morais-Silva F.O."/>
            <person name="Rezende A.M."/>
            <person name="Pimentel C."/>
            <person name="Resende D.M."/>
            <person name="Santos C.I."/>
            <person name="Clemente C."/>
            <person name="de Oliveira L.M."/>
            <person name="da Silva S.M."/>
            <person name="Costa D.A."/>
            <person name="Varela-Raposo A."/>
            <person name="Horacio E.C.A."/>
            <person name="Matos M."/>
            <person name="Flores O."/>
            <person name="Ruiz J.C."/>
            <person name="Rodrigues-Pousada C."/>
        </authorList>
    </citation>
    <scope>NUCLEOTIDE SEQUENCE [LARGE SCALE GENOMIC DNA]</scope>
    <source>
        <strain evidence="3">ATCC 19364 / DSM 1382 / NCIMB 9332 / VKM B-1759</strain>
    </source>
</reference>
<gene>
    <name evidence="2" type="ORF">DGI_2671</name>
</gene>
<sequence length="170" mass="18375">MPEQVHCAVARSWMQAGFTLIELVVTLIILGLLAGFVATRFNTMEVNYHAEVQALQATLRFAQVMAMGDDELWNININGDTYELQRNCTAQPDDVRLVRIPGHDSVTYGVPHGVSLFGSQNIAFNNRGQPCDCQGVALTADTTVTVQASALPSGSSVGSFVLTQNTGFIQ</sequence>
<accession>T2GEP2</accession>
<dbReference type="RefSeq" id="WP_021761415.1">
    <property type="nucleotide sequence ID" value="NC_022444.1"/>
</dbReference>
<dbReference type="AlphaFoldDB" id="T2GEP2"/>
<keyword evidence="1" id="KW-1133">Transmembrane helix</keyword>
<dbReference type="PATRIC" id="fig|1121448.10.peg.2627"/>
<dbReference type="HOGENOM" id="CLU_1568202_0_0_7"/>
<dbReference type="Gene3D" id="3.30.700.10">
    <property type="entry name" value="Glycoprotein, Type 4 Pilin"/>
    <property type="match status" value="1"/>
</dbReference>
<dbReference type="STRING" id="1121448.DGI_2671"/>
<dbReference type="InterPro" id="IPR012902">
    <property type="entry name" value="N_methyl_site"/>
</dbReference>
<dbReference type="KEGG" id="dgg:DGI_2671"/>
<evidence type="ECO:0008006" key="4">
    <source>
        <dbReference type="Google" id="ProtNLM"/>
    </source>
</evidence>
<evidence type="ECO:0000313" key="2">
    <source>
        <dbReference type="EMBL" id="AGW14402.1"/>
    </source>
</evidence>
<keyword evidence="1" id="KW-0472">Membrane</keyword>
<evidence type="ECO:0000313" key="3">
    <source>
        <dbReference type="Proteomes" id="UP000016587"/>
    </source>
</evidence>
<evidence type="ECO:0000256" key="1">
    <source>
        <dbReference type="SAM" id="Phobius"/>
    </source>
</evidence>
<organism evidence="2 3">
    <name type="scientific">Megalodesulfovibrio gigas (strain ATCC 19364 / DSM 1382 / NCIMB 9332 / VKM B-1759)</name>
    <name type="common">Desulfovibrio gigas</name>
    <dbReference type="NCBI Taxonomy" id="1121448"/>
    <lineage>
        <taxon>Bacteria</taxon>
        <taxon>Pseudomonadati</taxon>
        <taxon>Thermodesulfobacteriota</taxon>
        <taxon>Desulfovibrionia</taxon>
        <taxon>Desulfovibrionales</taxon>
        <taxon>Desulfovibrionaceae</taxon>
        <taxon>Megalodesulfovibrio</taxon>
    </lineage>
</organism>
<dbReference type="InterPro" id="IPR045584">
    <property type="entry name" value="Pilin-like"/>
</dbReference>
<feature type="transmembrane region" description="Helical" evidence="1">
    <location>
        <begin position="20"/>
        <end position="39"/>
    </location>
</feature>
<dbReference type="NCBIfam" id="TIGR02532">
    <property type="entry name" value="IV_pilin_GFxxxE"/>
    <property type="match status" value="1"/>
</dbReference>
<dbReference type="OrthoDB" id="5472281at2"/>
<dbReference type="EMBL" id="CP006585">
    <property type="protein sequence ID" value="AGW14402.1"/>
    <property type="molecule type" value="Genomic_DNA"/>
</dbReference>
<dbReference type="PROSITE" id="PS00409">
    <property type="entry name" value="PROKAR_NTER_METHYL"/>
    <property type="match status" value="1"/>
</dbReference>
<dbReference type="Proteomes" id="UP000016587">
    <property type="component" value="Chromosome"/>
</dbReference>
<keyword evidence="1" id="KW-0812">Transmembrane</keyword>
<protein>
    <recommendedName>
        <fullName evidence="4">Prepilin-type N-terminal cleavage/methylation domain-containing protein</fullName>
    </recommendedName>
</protein>
<name>T2GEP2_MEGG1</name>
<proteinExistence type="predicted"/>